<evidence type="ECO:0000256" key="4">
    <source>
        <dbReference type="ARBA" id="ARBA00023136"/>
    </source>
</evidence>
<evidence type="ECO:0000313" key="8">
    <source>
        <dbReference type="EMBL" id="CBF82340.1"/>
    </source>
</evidence>
<dbReference type="EMBL" id="BN001306">
    <property type="protein sequence ID" value="CBF82340.1"/>
    <property type="molecule type" value="Genomic_DNA"/>
</dbReference>
<dbReference type="HOGENOM" id="CLU_027149_3_1_1"/>
<sequence>MAALIRTLYFLYSRSDNERGAEPQMHLHPREVDYPPGAPPPPPPYDTVTGGTKAGFIALGVCGLVSLLATSTLFLFLTYRFLFSSRHYAWPLWRNQYVVLIYNLLLVDMQQATAFMLCLHWAVTERIWYPSAACVLQGWWIQTADPGSGLFVIAIAIHTGAVVLRGRQLPYRTFVGCVVGLWVFILVLGFIPVGLYKENTFVISEAGWCWLSPVHEHERLWGHYIWIFLSEFGTIILYSTLTIYLRRRMKQAARKIQTHNYNRSPRESQALKRLNRVVIYMLVYPLSYVVLSLPLAAGRMSTARHVIPSREYFAVAGSLMALSGAFDTVVYTLTRRQLLLHTEGGSGGVLTGTGPGQGGRIYAYSQDHTFQTHISTKGRDSSEQGGNGNGGQSNRGRNLERGKTRWIGCAGRKSLRRGRLTLTDPARDGREGSMEQIVRSGNDRDSNRDRNMEMKEMDSEVSGGVSGVYQETTFEITHEEVDGDYQRSYQYRQ</sequence>
<reference evidence="9" key="1">
    <citation type="journal article" date="2005" name="Nature">
        <title>Sequencing of Aspergillus nidulans and comparative analysis with A. fumigatus and A. oryzae.</title>
        <authorList>
            <person name="Galagan J.E."/>
            <person name="Calvo S.E."/>
            <person name="Cuomo C."/>
            <person name="Ma L.J."/>
            <person name="Wortman J.R."/>
            <person name="Batzoglou S."/>
            <person name="Lee S.I."/>
            <person name="Basturkmen M."/>
            <person name="Spevak C.C."/>
            <person name="Clutterbuck J."/>
            <person name="Kapitonov V."/>
            <person name="Jurka J."/>
            <person name="Scazzocchio C."/>
            <person name="Farman M."/>
            <person name="Butler J."/>
            <person name="Purcell S."/>
            <person name="Harris S."/>
            <person name="Braus G.H."/>
            <person name="Draht O."/>
            <person name="Busch S."/>
            <person name="D'Enfert C."/>
            <person name="Bouchier C."/>
            <person name="Goldman G.H."/>
            <person name="Bell-Pedersen D."/>
            <person name="Griffiths-Jones S."/>
            <person name="Doonan J.H."/>
            <person name="Yu J."/>
            <person name="Vienken K."/>
            <person name="Pain A."/>
            <person name="Freitag M."/>
            <person name="Selker E.U."/>
            <person name="Archer D.B."/>
            <person name="Penalva M.A."/>
            <person name="Oakley B.R."/>
            <person name="Momany M."/>
            <person name="Tanaka T."/>
            <person name="Kumagai T."/>
            <person name="Asai K."/>
            <person name="Machida M."/>
            <person name="Nierman W.C."/>
            <person name="Denning D.W."/>
            <person name="Caddick M."/>
            <person name="Hynes M."/>
            <person name="Paoletti M."/>
            <person name="Fischer R."/>
            <person name="Miller B."/>
            <person name="Dyer P."/>
            <person name="Sachs M.S."/>
            <person name="Osmani S.A."/>
            <person name="Birren B.W."/>
        </authorList>
    </citation>
    <scope>NUCLEOTIDE SEQUENCE [LARGE SCALE GENOMIC DNA]</scope>
    <source>
        <strain evidence="9">FGSC A4 / ATCC 38163 / CBS 112.46 / NRRL 194 / M139</strain>
    </source>
</reference>
<keyword evidence="2 6" id="KW-0812">Transmembrane</keyword>
<dbReference type="PANTHER" id="PTHR23112">
    <property type="entry name" value="G PROTEIN-COUPLED RECEPTOR 157-RELATED"/>
    <property type="match status" value="1"/>
</dbReference>
<organism evidence="8 9">
    <name type="scientific">Emericella nidulans (strain FGSC A4 / ATCC 38163 / CBS 112.46 / NRRL 194 / M139)</name>
    <name type="common">Aspergillus nidulans</name>
    <dbReference type="NCBI Taxonomy" id="227321"/>
    <lineage>
        <taxon>Eukaryota</taxon>
        <taxon>Fungi</taxon>
        <taxon>Dikarya</taxon>
        <taxon>Ascomycota</taxon>
        <taxon>Pezizomycotina</taxon>
        <taxon>Eurotiomycetes</taxon>
        <taxon>Eurotiomycetidae</taxon>
        <taxon>Eurotiales</taxon>
        <taxon>Aspergillaceae</taxon>
        <taxon>Aspergillus</taxon>
        <taxon>Aspergillus subgen. Nidulantes</taxon>
    </lineage>
</organism>
<evidence type="ECO:0000256" key="3">
    <source>
        <dbReference type="ARBA" id="ARBA00022989"/>
    </source>
</evidence>
<evidence type="ECO:0000259" key="7">
    <source>
        <dbReference type="Pfam" id="PF11970"/>
    </source>
</evidence>
<evidence type="ECO:0000256" key="6">
    <source>
        <dbReference type="SAM" id="Phobius"/>
    </source>
</evidence>
<dbReference type="Gene3D" id="1.20.1070.10">
    <property type="entry name" value="Rhodopsin 7-helix transmembrane proteins"/>
    <property type="match status" value="1"/>
</dbReference>
<dbReference type="Proteomes" id="UP000000560">
    <property type="component" value="Chromosome VI"/>
</dbReference>
<reference evidence="9" key="2">
    <citation type="journal article" date="2009" name="Fungal Genet. Biol.">
        <title>The 2008 update of the Aspergillus nidulans genome annotation: a community effort.</title>
        <authorList>
            <person name="Wortman J.R."/>
            <person name="Gilsenan J.M."/>
            <person name="Joardar V."/>
            <person name="Deegan J."/>
            <person name="Clutterbuck J."/>
            <person name="Andersen M.R."/>
            <person name="Archer D."/>
            <person name="Bencina M."/>
            <person name="Braus G."/>
            <person name="Coutinho P."/>
            <person name="von Dohren H."/>
            <person name="Doonan J."/>
            <person name="Driessen A.J."/>
            <person name="Durek P."/>
            <person name="Espeso E."/>
            <person name="Fekete E."/>
            <person name="Flipphi M."/>
            <person name="Estrada C.G."/>
            <person name="Geysens S."/>
            <person name="Goldman G."/>
            <person name="de Groot P.W."/>
            <person name="Hansen K."/>
            <person name="Harris S.D."/>
            <person name="Heinekamp T."/>
            <person name="Helmstaedt K."/>
            <person name="Henrissat B."/>
            <person name="Hofmann G."/>
            <person name="Homan T."/>
            <person name="Horio T."/>
            <person name="Horiuchi H."/>
            <person name="James S."/>
            <person name="Jones M."/>
            <person name="Karaffa L."/>
            <person name="Karanyi Z."/>
            <person name="Kato M."/>
            <person name="Keller N."/>
            <person name="Kelly D.E."/>
            <person name="Kiel J.A."/>
            <person name="Kim J.M."/>
            <person name="van der Klei I.J."/>
            <person name="Klis F.M."/>
            <person name="Kovalchuk A."/>
            <person name="Krasevec N."/>
            <person name="Kubicek C.P."/>
            <person name="Liu B."/>
            <person name="Maccabe A."/>
            <person name="Meyer V."/>
            <person name="Mirabito P."/>
            <person name="Miskei M."/>
            <person name="Mos M."/>
            <person name="Mullins J."/>
            <person name="Nelson D.R."/>
            <person name="Nielsen J."/>
            <person name="Oakley B.R."/>
            <person name="Osmani S.A."/>
            <person name="Pakula T."/>
            <person name="Paszewski A."/>
            <person name="Paulsen I."/>
            <person name="Pilsyk S."/>
            <person name="Pocsi I."/>
            <person name="Punt P.J."/>
            <person name="Ram A.F."/>
            <person name="Ren Q."/>
            <person name="Robellet X."/>
            <person name="Robson G."/>
            <person name="Seiboth B."/>
            <person name="van Solingen P."/>
            <person name="Specht T."/>
            <person name="Sun J."/>
            <person name="Taheri-Talesh N."/>
            <person name="Takeshita N."/>
            <person name="Ussery D."/>
            <person name="vanKuyk P.A."/>
            <person name="Visser H."/>
            <person name="van de Vondervoort P.J."/>
            <person name="de Vries R.P."/>
            <person name="Walton J."/>
            <person name="Xiang X."/>
            <person name="Xiong Y."/>
            <person name="Zeng A.P."/>
            <person name="Brandt B.W."/>
            <person name="Cornell M.J."/>
            <person name="van den Hondel C.A."/>
            <person name="Visser J."/>
            <person name="Oliver S.G."/>
            <person name="Turner G."/>
        </authorList>
    </citation>
    <scope>GENOME REANNOTATION</scope>
    <source>
        <strain evidence="9">FGSC A4 / ATCC 38163 / CBS 112.46 / NRRL 194 / M139</strain>
    </source>
</reference>
<comment type="subcellular location">
    <subcellularLocation>
        <location evidence="1">Membrane</location>
        <topology evidence="1">Multi-pass membrane protein</topology>
    </subcellularLocation>
</comment>
<dbReference type="PANTHER" id="PTHR23112:SF41">
    <property type="entry name" value="G-PROTEIN COUPLED RECEPTORS FAMILY 1 PROFILE DOMAIN-CONTAINING PROTEIN-RELATED"/>
    <property type="match status" value="1"/>
</dbReference>
<accession>C8VJT7</accession>
<dbReference type="OMA" id="WIGCAGR"/>
<dbReference type="CDD" id="cd00637">
    <property type="entry name" value="7tm_classA_rhodopsin-like"/>
    <property type="match status" value="1"/>
</dbReference>
<gene>
    <name evidence="8" type="ORF">ANIA_09199</name>
</gene>
<feature type="transmembrane region" description="Helical" evidence="6">
    <location>
        <begin position="312"/>
        <end position="333"/>
    </location>
</feature>
<feature type="transmembrane region" description="Helical" evidence="6">
    <location>
        <begin position="147"/>
        <end position="164"/>
    </location>
</feature>
<dbReference type="SUPFAM" id="SSF81321">
    <property type="entry name" value="Family A G protein-coupled receptor-like"/>
    <property type="match status" value="1"/>
</dbReference>
<dbReference type="eggNOG" id="ENOG502RYZC">
    <property type="taxonomic scope" value="Eukaryota"/>
</dbReference>
<dbReference type="GO" id="GO:0007189">
    <property type="term" value="P:adenylate cyclase-activating G protein-coupled receptor signaling pathway"/>
    <property type="evidence" value="ECO:0000318"/>
    <property type="project" value="GO_Central"/>
</dbReference>
<evidence type="ECO:0000256" key="2">
    <source>
        <dbReference type="ARBA" id="ARBA00022692"/>
    </source>
</evidence>
<feature type="transmembrane region" description="Helical" evidence="6">
    <location>
        <begin position="171"/>
        <end position="191"/>
    </location>
</feature>
<name>Q5AR81_EMENI</name>
<feature type="region of interest" description="Disordered" evidence="5">
    <location>
        <begin position="373"/>
        <end position="403"/>
    </location>
</feature>
<dbReference type="KEGG" id="ani:ANIA_09199"/>
<dbReference type="VEuPathDB" id="FungiDB:AN9199"/>
<feature type="transmembrane region" description="Helical" evidence="6">
    <location>
        <begin position="54"/>
        <end position="79"/>
    </location>
</feature>
<evidence type="ECO:0000313" key="9">
    <source>
        <dbReference type="Proteomes" id="UP000000560"/>
    </source>
</evidence>
<dbReference type="InterPro" id="IPR022596">
    <property type="entry name" value="GPR1/2/3_C"/>
</dbReference>
<evidence type="ECO:0000256" key="1">
    <source>
        <dbReference type="ARBA" id="ARBA00004141"/>
    </source>
</evidence>
<feature type="transmembrane region" description="Helical" evidence="6">
    <location>
        <begin position="100"/>
        <end position="123"/>
    </location>
</feature>
<protein>
    <recommendedName>
        <fullName evidence="7">G protein-coupled receptor GPR1/2/3 C-terminal domain-containing protein</fullName>
    </recommendedName>
</protein>
<dbReference type="GO" id="GO:0004930">
    <property type="term" value="F:G protein-coupled receptor activity"/>
    <property type="evidence" value="ECO:0000318"/>
    <property type="project" value="GO_Central"/>
</dbReference>
<keyword evidence="3 6" id="KW-1133">Transmembrane helix</keyword>
<feature type="transmembrane region" description="Helical" evidence="6">
    <location>
        <begin position="277"/>
        <end position="297"/>
    </location>
</feature>
<accession>Q5AR81</accession>
<proteinExistence type="predicted"/>
<feature type="transmembrane region" description="Helical" evidence="6">
    <location>
        <begin position="224"/>
        <end position="245"/>
    </location>
</feature>
<evidence type="ECO:0000256" key="5">
    <source>
        <dbReference type="SAM" id="MobiDB-lite"/>
    </source>
</evidence>
<keyword evidence="9" id="KW-1185">Reference proteome</keyword>
<dbReference type="OrthoDB" id="100006at2759"/>
<feature type="domain" description="G protein-coupled receptor GPR1/2/3 C-terminal" evidence="7">
    <location>
        <begin position="271"/>
        <end position="337"/>
    </location>
</feature>
<dbReference type="InParanoid" id="Q5AR81"/>
<dbReference type="RefSeq" id="XP_682468.1">
    <property type="nucleotide sequence ID" value="XM_677376.2"/>
</dbReference>
<feature type="region of interest" description="Disordered" evidence="5">
    <location>
        <begin position="418"/>
        <end position="449"/>
    </location>
</feature>
<dbReference type="STRING" id="227321.Q5AR81"/>
<dbReference type="AlphaFoldDB" id="Q5AR81"/>
<keyword evidence="4 6" id="KW-0472">Membrane</keyword>
<dbReference type="GO" id="GO:0005886">
    <property type="term" value="C:plasma membrane"/>
    <property type="evidence" value="ECO:0000318"/>
    <property type="project" value="GO_Central"/>
</dbReference>
<dbReference type="GeneID" id="2867988"/>
<dbReference type="Pfam" id="PF11970">
    <property type="entry name" value="GPR_Gpa2_C"/>
    <property type="match status" value="1"/>
</dbReference>